<reference evidence="1" key="1">
    <citation type="submission" date="2021-02" db="EMBL/GenBank/DDBJ databases">
        <authorList>
            <person name="Nowell W R."/>
        </authorList>
    </citation>
    <scope>NUCLEOTIDE SEQUENCE</scope>
</reference>
<sequence>MQSHVELATLGENQLNQIITTSCFIYNPPHYSSVPIIKRNEAQEEYERIIYSEKKKYLFIKTAENLEGLWTCFQIK</sequence>
<gene>
    <name evidence="1" type="ORF">EDS130_LOCUS30243</name>
</gene>
<accession>A0A815D7J7</accession>
<evidence type="ECO:0000313" key="2">
    <source>
        <dbReference type="Proteomes" id="UP000663852"/>
    </source>
</evidence>
<protein>
    <submittedName>
        <fullName evidence="1">Uncharacterized protein</fullName>
    </submittedName>
</protein>
<comment type="caution">
    <text evidence="1">The sequence shown here is derived from an EMBL/GenBank/DDBJ whole genome shotgun (WGS) entry which is preliminary data.</text>
</comment>
<dbReference type="Proteomes" id="UP000663852">
    <property type="component" value="Unassembled WGS sequence"/>
</dbReference>
<evidence type="ECO:0000313" key="1">
    <source>
        <dbReference type="EMBL" id="CAF1293981.1"/>
    </source>
</evidence>
<organism evidence="1 2">
    <name type="scientific">Adineta ricciae</name>
    <name type="common">Rotifer</name>
    <dbReference type="NCBI Taxonomy" id="249248"/>
    <lineage>
        <taxon>Eukaryota</taxon>
        <taxon>Metazoa</taxon>
        <taxon>Spiralia</taxon>
        <taxon>Gnathifera</taxon>
        <taxon>Rotifera</taxon>
        <taxon>Eurotatoria</taxon>
        <taxon>Bdelloidea</taxon>
        <taxon>Adinetida</taxon>
        <taxon>Adinetidae</taxon>
        <taxon>Adineta</taxon>
    </lineage>
</organism>
<dbReference type="EMBL" id="CAJNOJ010000210">
    <property type="protein sequence ID" value="CAF1293981.1"/>
    <property type="molecule type" value="Genomic_DNA"/>
</dbReference>
<proteinExistence type="predicted"/>
<name>A0A815D7J7_ADIRI</name>
<dbReference type="AlphaFoldDB" id="A0A815D7J7"/>